<dbReference type="AlphaFoldDB" id="A0A094W8B7"/>
<feature type="repeat" description="TPR" evidence="1">
    <location>
        <begin position="163"/>
        <end position="196"/>
    </location>
</feature>
<keyword evidence="2" id="KW-0732">Signal</keyword>
<dbReference type="Gene3D" id="1.25.40.10">
    <property type="entry name" value="Tetratricopeptide repeat domain"/>
    <property type="match status" value="1"/>
</dbReference>
<dbReference type="SMART" id="SM00028">
    <property type="entry name" value="TPR"/>
    <property type="match status" value="3"/>
</dbReference>
<dbReference type="PANTHER" id="PTHR10098">
    <property type="entry name" value="RAPSYN-RELATED"/>
    <property type="match status" value="1"/>
</dbReference>
<dbReference type="Pfam" id="PF13181">
    <property type="entry name" value="TPR_8"/>
    <property type="match status" value="2"/>
</dbReference>
<accession>A0A094W8B7</accession>
<reference evidence="3 4" key="1">
    <citation type="submission" date="2014-06" db="EMBL/GenBank/DDBJ databases">
        <title>Draft genome sequence of iron oxidizing acidophile Leptospirillum ferriphilum DSM14647.</title>
        <authorList>
            <person name="Cardenas J.P."/>
            <person name="Lazcano M."/>
            <person name="Ossandon F.J."/>
            <person name="Corbett M."/>
            <person name="Holmes D.S."/>
            <person name="Watkin E."/>
        </authorList>
    </citation>
    <scope>NUCLEOTIDE SEQUENCE [LARGE SCALE GENOMIC DNA]</scope>
    <source>
        <strain evidence="3 4">DSM 14647</strain>
    </source>
</reference>
<dbReference type="OrthoDB" id="9815999at2"/>
<evidence type="ECO:0000313" key="3">
    <source>
        <dbReference type="EMBL" id="KGA92725.1"/>
    </source>
</evidence>
<dbReference type="PATRIC" id="fig|178606.4.peg.2483"/>
<gene>
    <name evidence="3" type="ORF">LptCag_0460</name>
</gene>
<feature type="signal peptide" evidence="2">
    <location>
        <begin position="1"/>
        <end position="28"/>
    </location>
</feature>
<evidence type="ECO:0000256" key="1">
    <source>
        <dbReference type="PROSITE-ProRule" id="PRU00339"/>
    </source>
</evidence>
<dbReference type="Proteomes" id="UP000029452">
    <property type="component" value="Unassembled WGS sequence"/>
</dbReference>
<dbReference type="SUPFAM" id="SSF48452">
    <property type="entry name" value="TPR-like"/>
    <property type="match status" value="2"/>
</dbReference>
<protein>
    <submittedName>
        <fullName evidence="3">Uncharacterized protein</fullName>
    </submittedName>
</protein>
<dbReference type="InterPro" id="IPR011990">
    <property type="entry name" value="TPR-like_helical_dom_sf"/>
</dbReference>
<comment type="caution">
    <text evidence="3">The sequence shown here is derived from an EMBL/GenBank/DDBJ whole genome shotgun (WGS) entry which is preliminary data.</text>
</comment>
<name>A0A094W8B7_9BACT</name>
<dbReference type="EMBL" id="JPGK01000012">
    <property type="protein sequence ID" value="KGA92725.1"/>
    <property type="molecule type" value="Genomic_DNA"/>
</dbReference>
<dbReference type="PROSITE" id="PS50005">
    <property type="entry name" value="TPR"/>
    <property type="match status" value="2"/>
</dbReference>
<dbReference type="PROSITE" id="PS51257">
    <property type="entry name" value="PROKAR_LIPOPROTEIN"/>
    <property type="match status" value="1"/>
</dbReference>
<proteinExistence type="predicted"/>
<evidence type="ECO:0000256" key="2">
    <source>
        <dbReference type="SAM" id="SignalP"/>
    </source>
</evidence>
<organism evidence="3 4">
    <name type="scientific">Leptospirillum ferriphilum</name>
    <dbReference type="NCBI Taxonomy" id="178606"/>
    <lineage>
        <taxon>Bacteria</taxon>
        <taxon>Pseudomonadati</taxon>
        <taxon>Nitrospirota</taxon>
        <taxon>Nitrospiria</taxon>
        <taxon>Nitrospirales</taxon>
        <taxon>Nitrospiraceae</taxon>
        <taxon>Leptospirillum</taxon>
    </lineage>
</organism>
<evidence type="ECO:0000313" key="4">
    <source>
        <dbReference type="Proteomes" id="UP000029452"/>
    </source>
</evidence>
<feature type="repeat" description="TPR" evidence="1">
    <location>
        <begin position="203"/>
        <end position="236"/>
    </location>
</feature>
<feature type="chain" id="PRO_5001905354" evidence="2">
    <location>
        <begin position="29"/>
        <end position="313"/>
    </location>
</feature>
<keyword evidence="1" id="KW-0802">TPR repeat</keyword>
<dbReference type="InterPro" id="IPR019734">
    <property type="entry name" value="TPR_rpt"/>
</dbReference>
<sequence length="313" mass="35059">MTSKRPAWCFFLFLSFLFPALFSGCASSGPRLSKLQSDARSALSNANQQFLQQHPDTALHLVRQALRAHQLLGDLPDSVRDMDRIGYIEVTTGQYSRAVVWYERAELLASILRDPLLTAQTEVLSCDTEIFLQQNVQARQTLKKVRAILLPLPDSAQKNHVLAHALNSEGMLFLREKHFRKALSSFQKALSLNRKNGDSSITASNFSNIGNAELALKKPNKSREAFEKALSLDRKSGNSEGIAFDSEGLSLADMQIGHWDQALQSILAAFQIRLQQHDMEQSRKDFALFQEITSKHPVSVNTSLLQDWPIPSP</sequence>
<dbReference type="RefSeq" id="WP_036083760.1">
    <property type="nucleotide sequence ID" value="NZ_JPGK01000012.1"/>
</dbReference>